<comment type="caution">
    <text evidence="1">Lacks conserved residue(s) required for the propagation of feature annotation.</text>
</comment>
<name>A0A1N7K705_9RHOB</name>
<dbReference type="InterPro" id="IPR020889">
    <property type="entry name" value="LipoPS_assembly_LptD"/>
</dbReference>
<keyword evidence="4" id="KW-1185">Reference proteome</keyword>
<dbReference type="GO" id="GO:1990351">
    <property type="term" value="C:transporter complex"/>
    <property type="evidence" value="ECO:0007669"/>
    <property type="project" value="TreeGrafter"/>
</dbReference>
<organism evidence="3 4">
    <name type="scientific">Gemmobacter megaterium</name>
    <dbReference type="NCBI Taxonomy" id="1086013"/>
    <lineage>
        <taxon>Bacteria</taxon>
        <taxon>Pseudomonadati</taxon>
        <taxon>Pseudomonadota</taxon>
        <taxon>Alphaproteobacteria</taxon>
        <taxon>Rhodobacterales</taxon>
        <taxon>Paracoccaceae</taxon>
        <taxon>Gemmobacter</taxon>
    </lineage>
</organism>
<keyword evidence="1" id="KW-0472">Membrane</keyword>
<evidence type="ECO:0000256" key="1">
    <source>
        <dbReference type="HAMAP-Rule" id="MF_01411"/>
    </source>
</evidence>
<feature type="signal peptide" evidence="1">
    <location>
        <begin position="1"/>
        <end position="23"/>
    </location>
</feature>
<feature type="domain" description="LptD C-terminal" evidence="2">
    <location>
        <begin position="272"/>
        <end position="616"/>
    </location>
</feature>
<comment type="subcellular location">
    <subcellularLocation>
        <location evidence="1">Cell outer membrane</location>
    </subcellularLocation>
</comment>
<dbReference type="PANTHER" id="PTHR30189:SF1">
    <property type="entry name" value="LPS-ASSEMBLY PROTEIN LPTD"/>
    <property type="match status" value="1"/>
</dbReference>
<dbReference type="Proteomes" id="UP000186141">
    <property type="component" value="Unassembled WGS sequence"/>
</dbReference>
<sequence precursor="true">MPARPLAALILALGLAFAPAALAQPSDAATLVADKVQIAANRTLEAQGNVEVLYRTTRLRASRVVYDRTTGALSIGGPIVLTDDQGTVVLADAAELSDDLRDGILSSARLVMDRQMQIAATEMQRLGGRHTVLSKAVASSCEVCAKHPTPLWEIRARRIVHDQQERQIYFDSAQLRIAGVPVFWVPHLRMPDPTLDRASGFLMPRLVSTSRLGLGVQLPYFIKLGQSRDLTLTPFVASKDVQSLGFRYRQAFRTGEIALTGALSHDRVVTGRRGWLGAEGRFDLPQGFELRFAGETISDPAYFRDYGLSDKDRLDSSLVISRTRAGEHIGGRLVHVHSIRSGEVNATLPQLSADIGWTRRIALPGIGGTATLAFDSHAHRRASDMDMVGRDVARATLSAFWRRSWVGPAGILASVETGATFDLHRIAQDSTWPGHVTTVTPAALAELRWPWARVDGAGNSDVIEPVVQLVWSRRTTANHVPNEDSTLVEFDEGNLFGFSRFAGADRREGGTRVNAGLQWTRASASGWAMVASAGRVFRLNGTGQFTAASGLGGKRSDWVTALHLTAPNGTLFQGRAVFDPRFDLTRGEMRLAMLRDRYDLSAGWLWAEADAAENRLTDTSEWVLDGRLKLTDGWNARAATRHDFRAQRTTSAAFGLEFLNECMRVDMTVQRSFTSSSTVRPSTSFGVSVDLLGFGNARGSRAASNSCRY</sequence>
<evidence type="ECO:0000259" key="2">
    <source>
        <dbReference type="Pfam" id="PF04453"/>
    </source>
</evidence>
<dbReference type="GO" id="GO:0043165">
    <property type="term" value="P:Gram-negative-bacterium-type cell outer membrane assembly"/>
    <property type="evidence" value="ECO:0007669"/>
    <property type="project" value="UniProtKB-UniRule"/>
</dbReference>
<protein>
    <recommendedName>
        <fullName evidence="1">LPS-assembly protein LptD</fullName>
    </recommendedName>
</protein>
<comment type="similarity">
    <text evidence="1">Belongs to the LptD family.</text>
</comment>
<keyword evidence="1" id="KW-0998">Cell outer membrane</keyword>
<dbReference type="OrthoDB" id="9760225at2"/>
<dbReference type="EMBL" id="FTOT01000001">
    <property type="protein sequence ID" value="SIS57318.1"/>
    <property type="molecule type" value="Genomic_DNA"/>
</dbReference>
<evidence type="ECO:0000313" key="3">
    <source>
        <dbReference type="EMBL" id="SIS57318.1"/>
    </source>
</evidence>
<gene>
    <name evidence="1" type="primary">lptD</name>
    <name evidence="3" type="ORF">SAMN05421774_101250</name>
</gene>
<comment type="function">
    <text evidence="1">Involved in the assembly of lipopolysaccharide (LPS) at the surface of the outer membrane.</text>
</comment>
<evidence type="ECO:0000313" key="4">
    <source>
        <dbReference type="Proteomes" id="UP000186141"/>
    </source>
</evidence>
<reference evidence="3 4" key="1">
    <citation type="submission" date="2017-01" db="EMBL/GenBank/DDBJ databases">
        <authorList>
            <person name="Mah S.A."/>
            <person name="Swanson W.J."/>
            <person name="Moy G.W."/>
            <person name="Vacquier V.D."/>
        </authorList>
    </citation>
    <scope>NUCLEOTIDE SEQUENCE [LARGE SCALE GENOMIC DNA]</scope>
    <source>
        <strain evidence="3 4">DSM 26375</strain>
    </source>
</reference>
<dbReference type="HAMAP" id="MF_01411">
    <property type="entry name" value="LPS_assembly_LptD"/>
    <property type="match status" value="1"/>
</dbReference>
<dbReference type="RefSeq" id="WP_076527906.1">
    <property type="nucleotide sequence ID" value="NZ_BMEH01000001.1"/>
</dbReference>
<dbReference type="InterPro" id="IPR050218">
    <property type="entry name" value="LptD"/>
</dbReference>
<proteinExistence type="inferred from homology"/>
<dbReference type="STRING" id="1086013.SAMN05421774_101250"/>
<comment type="subunit">
    <text evidence="1">Component of the lipopolysaccharide transport and assembly complex.</text>
</comment>
<dbReference type="AlphaFoldDB" id="A0A1N7K705"/>
<dbReference type="Pfam" id="PF04453">
    <property type="entry name" value="LptD"/>
    <property type="match status" value="1"/>
</dbReference>
<dbReference type="GO" id="GO:0015920">
    <property type="term" value="P:lipopolysaccharide transport"/>
    <property type="evidence" value="ECO:0007669"/>
    <property type="project" value="InterPro"/>
</dbReference>
<dbReference type="PANTHER" id="PTHR30189">
    <property type="entry name" value="LPS-ASSEMBLY PROTEIN"/>
    <property type="match status" value="1"/>
</dbReference>
<feature type="chain" id="PRO_5013407976" description="LPS-assembly protein LptD" evidence="1">
    <location>
        <begin position="24"/>
        <end position="709"/>
    </location>
</feature>
<dbReference type="InterPro" id="IPR007543">
    <property type="entry name" value="LptD_C"/>
</dbReference>
<accession>A0A1N7K705</accession>
<dbReference type="GO" id="GO:0009279">
    <property type="term" value="C:cell outer membrane"/>
    <property type="evidence" value="ECO:0007669"/>
    <property type="project" value="UniProtKB-SubCell"/>
</dbReference>
<keyword evidence="1" id="KW-0732">Signal</keyword>